<evidence type="ECO:0000313" key="1">
    <source>
        <dbReference type="EMBL" id="EIY97715.1"/>
    </source>
</evidence>
<comment type="caution">
    <text evidence="1">The sequence shown here is derived from an EMBL/GenBank/DDBJ whole genome shotgun (WGS) entry which is preliminary data.</text>
</comment>
<dbReference type="EMBL" id="AGXN01000009">
    <property type="protein sequence ID" value="EIY97715.1"/>
    <property type="molecule type" value="Genomic_DNA"/>
</dbReference>
<dbReference type="HOGENOM" id="CLU_2894526_0_0_10"/>
<accession>A0A0E2ART0</accession>
<evidence type="ECO:0000313" key="2">
    <source>
        <dbReference type="Proteomes" id="UP000003879"/>
    </source>
</evidence>
<name>A0A0E2ART0_BACFG</name>
<organism evidence="1 2">
    <name type="scientific">Bacteroides fragilis CL07T12C05</name>
    <dbReference type="NCBI Taxonomy" id="997883"/>
    <lineage>
        <taxon>Bacteria</taxon>
        <taxon>Pseudomonadati</taxon>
        <taxon>Bacteroidota</taxon>
        <taxon>Bacteroidia</taxon>
        <taxon>Bacteroidales</taxon>
        <taxon>Bacteroidaceae</taxon>
        <taxon>Bacteroides</taxon>
    </lineage>
</organism>
<reference evidence="1 2" key="1">
    <citation type="submission" date="2012-02" db="EMBL/GenBank/DDBJ databases">
        <title>The Genome Sequence of Bacteroides fragilis CL07T12C05.</title>
        <authorList>
            <consortium name="The Broad Institute Genome Sequencing Platform"/>
            <person name="Earl A."/>
            <person name="Ward D."/>
            <person name="Feldgarden M."/>
            <person name="Gevers D."/>
            <person name="Zitomersky N.L."/>
            <person name="Coyne M.J."/>
            <person name="Comstock L.E."/>
            <person name="Young S.K."/>
            <person name="Zeng Q."/>
            <person name="Gargeya S."/>
            <person name="Fitzgerald M."/>
            <person name="Haas B."/>
            <person name="Abouelleil A."/>
            <person name="Alvarado L."/>
            <person name="Arachchi H.M."/>
            <person name="Berlin A."/>
            <person name="Chapman S.B."/>
            <person name="Gearin G."/>
            <person name="Goldberg J."/>
            <person name="Griggs A."/>
            <person name="Gujja S."/>
            <person name="Hansen M."/>
            <person name="Heiman D."/>
            <person name="Howarth C."/>
            <person name="Larimer J."/>
            <person name="Lui A."/>
            <person name="MacDonald P.J.P."/>
            <person name="McCowen C."/>
            <person name="Montmayeur A."/>
            <person name="Murphy C."/>
            <person name="Neiman D."/>
            <person name="Pearson M."/>
            <person name="Priest M."/>
            <person name="Roberts A."/>
            <person name="Saif S."/>
            <person name="Shea T."/>
            <person name="Sisk P."/>
            <person name="Stolte C."/>
            <person name="Sykes S."/>
            <person name="Wortman J."/>
            <person name="Nusbaum C."/>
            <person name="Birren B."/>
        </authorList>
    </citation>
    <scope>NUCLEOTIDE SEQUENCE [LARGE SCALE GENOMIC DNA]</scope>
    <source>
        <strain evidence="1 2">CL07T12C05</strain>
    </source>
</reference>
<proteinExistence type="predicted"/>
<gene>
    <name evidence="1" type="ORF">HMPREF1056_01537</name>
</gene>
<dbReference type="Proteomes" id="UP000003879">
    <property type="component" value="Unassembled WGS sequence"/>
</dbReference>
<sequence length="62" mass="7265">MRRNGRLVCHENYNINLYMDIICNFKRDEGRSSTFGVQALIANHFVLPFKTHQNQDVKQILG</sequence>
<dbReference type="AlphaFoldDB" id="A0A0E2ART0"/>
<protein>
    <submittedName>
        <fullName evidence="1">Uncharacterized protein</fullName>
    </submittedName>
</protein>